<feature type="coiled-coil region" evidence="1">
    <location>
        <begin position="25"/>
        <end position="52"/>
    </location>
</feature>
<reference evidence="3 4" key="1">
    <citation type="submission" date="2014-04" db="EMBL/GenBank/DDBJ databases">
        <authorList>
            <consortium name="DOE Joint Genome Institute"/>
            <person name="Kuo A."/>
            <person name="Tarkka M."/>
            <person name="Buscot F."/>
            <person name="Kohler A."/>
            <person name="Nagy L.G."/>
            <person name="Floudas D."/>
            <person name="Copeland A."/>
            <person name="Barry K.W."/>
            <person name="Cichocki N."/>
            <person name="Veneault-Fourrey C."/>
            <person name="LaButti K."/>
            <person name="Lindquist E.A."/>
            <person name="Lipzen A."/>
            <person name="Lundell T."/>
            <person name="Morin E."/>
            <person name="Murat C."/>
            <person name="Sun H."/>
            <person name="Tunlid A."/>
            <person name="Henrissat B."/>
            <person name="Grigoriev I.V."/>
            <person name="Hibbett D.S."/>
            <person name="Martin F."/>
            <person name="Nordberg H.P."/>
            <person name="Cantor M.N."/>
            <person name="Hua S.X."/>
        </authorList>
    </citation>
    <scope>NUCLEOTIDE SEQUENCE [LARGE SCALE GENOMIC DNA]</scope>
    <source>
        <strain evidence="3 4">F 1598</strain>
    </source>
</reference>
<evidence type="ECO:0000256" key="2">
    <source>
        <dbReference type="SAM" id="MobiDB-lite"/>
    </source>
</evidence>
<dbReference type="Proteomes" id="UP000054166">
    <property type="component" value="Unassembled WGS sequence"/>
</dbReference>
<name>A0A0C3ESV1_PILCF</name>
<keyword evidence="1" id="KW-0175">Coiled coil</keyword>
<feature type="region of interest" description="Disordered" evidence="2">
    <location>
        <begin position="68"/>
        <end position="94"/>
    </location>
</feature>
<gene>
    <name evidence="3" type="ORF">PILCRDRAFT_830508</name>
</gene>
<dbReference type="HOGENOM" id="CLU_2386988_0_0_1"/>
<organism evidence="3 4">
    <name type="scientific">Piloderma croceum (strain F 1598)</name>
    <dbReference type="NCBI Taxonomy" id="765440"/>
    <lineage>
        <taxon>Eukaryota</taxon>
        <taxon>Fungi</taxon>
        <taxon>Dikarya</taxon>
        <taxon>Basidiomycota</taxon>
        <taxon>Agaricomycotina</taxon>
        <taxon>Agaricomycetes</taxon>
        <taxon>Agaricomycetidae</taxon>
        <taxon>Atheliales</taxon>
        <taxon>Atheliaceae</taxon>
        <taxon>Piloderma</taxon>
    </lineage>
</organism>
<accession>A0A0C3ESV1</accession>
<evidence type="ECO:0000313" key="4">
    <source>
        <dbReference type="Proteomes" id="UP000054166"/>
    </source>
</evidence>
<evidence type="ECO:0000313" key="3">
    <source>
        <dbReference type="EMBL" id="KIM71174.1"/>
    </source>
</evidence>
<protein>
    <submittedName>
        <fullName evidence="3">Uncharacterized protein</fullName>
    </submittedName>
</protein>
<evidence type="ECO:0000256" key="1">
    <source>
        <dbReference type="SAM" id="Coils"/>
    </source>
</evidence>
<feature type="compositionally biased region" description="Low complexity" evidence="2">
    <location>
        <begin position="74"/>
        <end position="94"/>
    </location>
</feature>
<dbReference type="AlphaFoldDB" id="A0A0C3ESV1"/>
<dbReference type="InParanoid" id="A0A0C3ESV1"/>
<proteinExistence type="predicted"/>
<sequence>MELRAERFALKHVAEHRVRLGEEHLLGLRQELLEADKNFQEVEEAVATLRESIFQHAAVVDKPYNHHFPRHVSLDNPDNSSDSSKAASDFNSEA</sequence>
<reference evidence="4" key="2">
    <citation type="submission" date="2015-01" db="EMBL/GenBank/DDBJ databases">
        <title>Evolutionary Origins and Diversification of the Mycorrhizal Mutualists.</title>
        <authorList>
            <consortium name="DOE Joint Genome Institute"/>
            <consortium name="Mycorrhizal Genomics Consortium"/>
            <person name="Kohler A."/>
            <person name="Kuo A."/>
            <person name="Nagy L.G."/>
            <person name="Floudas D."/>
            <person name="Copeland A."/>
            <person name="Barry K.W."/>
            <person name="Cichocki N."/>
            <person name="Veneault-Fourrey C."/>
            <person name="LaButti K."/>
            <person name="Lindquist E.A."/>
            <person name="Lipzen A."/>
            <person name="Lundell T."/>
            <person name="Morin E."/>
            <person name="Murat C."/>
            <person name="Riley R."/>
            <person name="Ohm R."/>
            <person name="Sun H."/>
            <person name="Tunlid A."/>
            <person name="Henrissat B."/>
            <person name="Grigoriev I.V."/>
            <person name="Hibbett D.S."/>
            <person name="Martin F."/>
        </authorList>
    </citation>
    <scope>NUCLEOTIDE SEQUENCE [LARGE SCALE GENOMIC DNA]</scope>
    <source>
        <strain evidence="4">F 1598</strain>
    </source>
</reference>
<keyword evidence="4" id="KW-1185">Reference proteome</keyword>
<dbReference type="EMBL" id="KN833433">
    <property type="protein sequence ID" value="KIM71174.1"/>
    <property type="molecule type" value="Genomic_DNA"/>
</dbReference>